<dbReference type="EMBL" id="SNRW01018797">
    <property type="protein sequence ID" value="KAA6366987.1"/>
    <property type="molecule type" value="Genomic_DNA"/>
</dbReference>
<comment type="caution">
    <text evidence="1">The sequence shown here is derived from an EMBL/GenBank/DDBJ whole genome shotgun (WGS) entry which is preliminary data.</text>
</comment>
<organism evidence="1 2">
    <name type="scientific">Streblomastix strix</name>
    <dbReference type="NCBI Taxonomy" id="222440"/>
    <lineage>
        <taxon>Eukaryota</taxon>
        <taxon>Metamonada</taxon>
        <taxon>Preaxostyla</taxon>
        <taxon>Oxymonadida</taxon>
        <taxon>Streblomastigidae</taxon>
        <taxon>Streblomastix</taxon>
    </lineage>
</organism>
<proteinExistence type="predicted"/>
<feature type="non-terminal residue" evidence="1">
    <location>
        <position position="199"/>
    </location>
</feature>
<protein>
    <submittedName>
        <fullName evidence="1">Uncharacterized protein</fullName>
    </submittedName>
</protein>
<name>A0A5J4U8T7_9EUKA</name>
<reference evidence="1 2" key="1">
    <citation type="submission" date="2019-03" db="EMBL/GenBank/DDBJ databases">
        <title>Single cell metagenomics reveals metabolic interactions within the superorganism composed of flagellate Streblomastix strix and complex community of Bacteroidetes bacteria on its surface.</title>
        <authorList>
            <person name="Treitli S.C."/>
            <person name="Kolisko M."/>
            <person name="Husnik F."/>
            <person name="Keeling P."/>
            <person name="Hampl V."/>
        </authorList>
    </citation>
    <scope>NUCLEOTIDE SEQUENCE [LARGE SCALE GENOMIC DNA]</scope>
    <source>
        <strain evidence="1">ST1C</strain>
    </source>
</reference>
<accession>A0A5J4U8T7</accession>
<evidence type="ECO:0000313" key="2">
    <source>
        <dbReference type="Proteomes" id="UP000324800"/>
    </source>
</evidence>
<sequence length="199" mass="22641">MRKAANLPGGRWRRFAIIFGPRVRIRLDYPRIIHLQFSYSSVVNQGWSGHQGTTTIAVVHYSLSVINIQDIIGQLGRLQYRLITCVNPISLVEPRANSGFIRISMQCGPISLCINRPERLERAMNRSIQSYMSERNSLDPPSYPNDILDFNDTQTIMNYSDCGGTLVARPTLVHNTAIRKLKMDYPWIIQPNSNSGSKY</sequence>
<gene>
    <name evidence="1" type="ORF">EZS28_037487</name>
</gene>
<evidence type="ECO:0000313" key="1">
    <source>
        <dbReference type="EMBL" id="KAA6366987.1"/>
    </source>
</evidence>
<dbReference type="AlphaFoldDB" id="A0A5J4U8T7"/>
<dbReference type="Proteomes" id="UP000324800">
    <property type="component" value="Unassembled WGS sequence"/>
</dbReference>